<name>A0A6A6WW70_9PLEO</name>
<evidence type="ECO:0000313" key="3">
    <source>
        <dbReference type="Proteomes" id="UP000799757"/>
    </source>
</evidence>
<organism evidence="2 3">
    <name type="scientific">Melanomma pulvis-pyrius CBS 109.77</name>
    <dbReference type="NCBI Taxonomy" id="1314802"/>
    <lineage>
        <taxon>Eukaryota</taxon>
        <taxon>Fungi</taxon>
        <taxon>Dikarya</taxon>
        <taxon>Ascomycota</taxon>
        <taxon>Pezizomycotina</taxon>
        <taxon>Dothideomycetes</taxon>
        <taxon>Pleosporomycetidae</taxon>
        <taxon>Pleosporales</taxon>
        <taxon>Melanommataceae</taxon>
        <taxon>Melanomma</taxon>
    </lineage>
</organism>
<reference evidence="2" key="1">
    <citation type="journal article" date="2020" name="Stud. Mycol.">
        <title>101 Dothideomycetes genomes: a test case for predicting lifestyles and emergence of pathogens.</title>
        <authorList>
            <person name="Haridas S."/>
            <person name="Albert R."/>
            <person name="Binder M."/>
            <person name="Bloem J."/>
            <person name="Labutti K."/>
            <person name="Salamov A."/>
            <person name="Andreopoulos B."/>
            <person name="Baker S."/>
            <person name="Barry K."/>
            <person name="Bills G."/>
            <person name="Bluhm B."/>
            <person name="Cannon C."/>
            <person name="Castanera R."/>
            <person name="Culley D."/>
            <person name="Daum C."/>
            <person name="Ezra D."/>
            <person name="Gonzalez J."/>
            <person name="Henrissat B."/>
            <person name="Kuo A."/>
            <person name="Liang C."/>
            <person name="Lipzen A."/>
            <person name="Lutzoni F."/>
            <person name="Magnuson J."/>
            <person name="Mondo S."/>
            <person name="Nolan M."/>
            <person name="Ohm R."/>
            <person name="Pangilinan J."/>
            <person name="Park H.-J."/>
            <person name="Ramirez L."/>
            <person name="Alfaro M."/>
            <person name="Sun H."/>
            <person name="Tritt A."/>
            <person name="Yoshinaga Y."/>
            <person name="Zwiers L.-H."/>
            <person name="Turgeon B."/>
            <person name="Goodwin S."/>
            <person name="Spatafora J."/>
            <person name="Crous P."/>
            <person name="Grigoriev I."/>
        </authorList>
    </citation>
    <scope>NUCLEOTIDE SEQUENCE</scope>
    <source>
        <strain evidence="2">CBS 109.77</strain>
    </source>
</reference>
<feature type="compositionally biased region" description="Low complexity" evidence="1">
    <location>
        <begin position="71"/>
        <end position="80"/>
    </location>
</feature>
<dbReference type="Proteomes" id="UP000799757">
    <property type="component" value="Unassembled WGS sequence"/>
</dbReference>
<feature type="compositionally biased region" description="Basic residues" evidence="1">
    <location>
        <begin position="153"/>
        <end position="166"/>
    </location>
</feature>
<dbReference type="AlphaFoldDB" id="A0A6A6WW70"/>
<protein>
    <submittedName>
        <fullName evidence="2">Uncharacterized protein</fullName>
    </submittedName>
</protein>
<accession>A0A6A6WW70</accession>
<feature type="region of interest" description="Disordered" evidence="1">
    <location>
        <begin position="147"/>
        <end position="247"/>
    </location>
</feature>
<feature type="region of interest" description="Disordered" evidence="1">
    <location>
        <begin position="71"/>
        <end position="90"/>
    </location>
</feature>
<evidence type="ECO:0000256" key="1">
    <source>
        <dbReference type="SAM" id="MobiDB-lite"/>
    </source>
</evidence>
<proteinExistence type="predicted"/>
<dbReference type="EMBL" id="MU002241">
    <property type="protein sequence ID" value="KAF2788164.1"/>
    <property type="molecule type" value="Genomic_DNA"/>
</dbReference>
<gene>
    <name evidence="2" type="ORF">K505DRAFT_366716</name>
</gene>
<sequence length="274" mass="29511">MAICLALKTSGARRLPGDGHSRNYGGLRGLRGLPVPPLHSRALPSAPGAVVDHLQTSSVVDRAQWAPAKPASLRASASSPSPQPVMAGSGLVPPQRQACKISMLISPARARTVVVAAPWCWFRCFPTVARLMSSLIRRVRTTDAEPLFDTRPRPRRRRRRRRRRLQPHTCIGAEPPPATPTLTLCTPERAQKPRPGAHPQPEADRPREPSGLVDSPIHAQQDQGAAATLEVGSTPISPPGNKQPAMAVSPPHLDYGCNLAVPALPYHLLYVPST</sequence>
<evidence type="ECO:0000313" key="2">
    <source>
        <dbReference type="EMBL" id="KAF2788164.1"/>
    </source>
</evidence>
<keyword evidence="3" id="KW-1185">Reference proteome</keyword>